<evidence type="ECO:0000256" key="3">
    <source>
        <dbReference type="ARBA" id="ARBA00014754"/>
    </source>
</evidence>
<dbReference type="GO" id="GO:0044780">
    <property type="term" value="P:bacterial-type flagellum assembly"/>
    <property type="evidence" value="ECO:0007669"/>
    <property type="project" value="InterPro"/>
</dbReference>
<gene>
    <name evidence="9" type="primary">flgA</name>
    <name evidence="9" type="ORF">D9V75_01615</name>
</gene>
<dbReference type="NCBIfam" id="TIGR03170">
    <property type="entry name" value="flgA_cterm"/>
    <property type="match status" value="1"/>
</dbReference>
<dbReference type="PANTHER" id="PTHR36307">
    <property type="entry name" value="FLAGELLA BASAL BODY P-RING FORMATION PROTEIN FLGA"/>
    <property type="match status" value="1"/>
</dbReference>
<comment type="similarity">
    <text evidence="2 7">Belongs to the FlgA family.</text>
</comment>
<sequence>MTVLKAIFYFFLFFLSFRVNAFNLTDQLTHFFEKNHLFDNKKIHVILHTQLKKNIFCKRPFFSLLQNFHYFGLIEVLYTCGKDRQYLQVEVQVEGEYVTANKKILRGSRIKESDLKIIIGRLDTLPNHTYFQMKDVINKVSLRDIFPFQPVTSFMVRPLWLVKINQMVNIVVHGVNFIIFTKGKALENAANNENVRVKINNNNVINGKVNENGEVIVFM</sequence>
<keyword evidence="9" id="KW-0969">Cilium</keyword>
<dbReference type="RefSeq" id="WP_158343607.1">
    <property type="nucleotide sequence ID" value="NZ_CP034861.1"/>
</dbReference>
<evidence type="ECO:0000256" key="7">
    <source>
        <dbReference type="RuleBase" id="RU362063"/>
    </source>
</evidence>
<dbReference type="PANTHER" id="PTHR36307:SF1">
    <property type="entry name" value="FLAGELLA BASAL BODY P-RING FORMATION PROTEIN FLGA"/>
    <property type="match status" value="1"/>
</dbReference>
<dbReference type="Gene3D" id="2.30.30.760">
    <property type="match status" value="1"/>
</dbReference>
<dbReference type="SMART" id="SM00858">
    <property type="entry name" value="SAF"/>
    <property type="match status" value="1"/>
</dbReference>
<dbReference type="AlphaFoldDB" id="A0A4D6Y4Q2"/>
<reference evidence="9 10" key="1">
    <citation type="submission" date="2018-12" db="EMBL/GenBank/DDBJ databases">
        <authorList>
            <person name="Chong R.A."/>
        </authorList>
    </citation>
    <scope>NUCLEOTIDE SEQUENCE [LARGE SCALE GENOMIC DNA]</scope>
    <source>
        <strain evidence="9 10">Mst</strain>
    </source>
</reference>
<evidence type="ECO:0000256" key="6">
    <source>
        <dbReference type="ARBA" id="ARBA00025643"/>
    </source>
</evidence>
<evidence type="ECO:0000256" key="2">
    <source>
        <dbReference type="ARBA" id="ARBA00010474"/>
    </source>
</evidence>
<reference evidence="9 10" key="2">
    <citation type="submission" date="2019-05" db="EMBL/GenBank/DDBJ databases">
        <title>Genome evolution of the obligate endosymbiont Buchnera aphidicola.</title>
        <authorList>
            <person name="Moran N.A."/>
        </authorList>
    </citation>
    <scope>NUCLEOTIDE SEQUENCE [LARGE SCALE GENOMIC DNA]</scope>
    <source>
        <strain evidence="9 10">Mst</strain>
    </source>
</reference>
<dbReference type="OrthoDB" id="7065435at2"/>
<evidence type="ECO:0000256" key="1">
    <source>
        <dbReference type="ARBA" id="ARBA00004418"/>
    </source>
</evidence>
<dbReference type="Proteomes" id="UP000298673">
    <property type="component" value="Chromosome"/>
</dbReference>
<dbReference type="Pfam" id="PF13144">
    <property type="entry name" value="ChapFlgA"/>
    <property type="match status" value="1"/>
</dbReference>
<keyword evidence="5 7" id="KW-0574">Periplasm</keyword>
<evidence type="ECO:0000256" key="5">
    <source>
        <dbReference type="ARBA" id="ARBA00022764"/>
    </source>
</evidence>
<keyword evidence="7" id="KW-1005">Bacterial flagellum biogenesis</keyword>
<accession>A0A4D6Y4Q2</accession>
<evidence type="ECO:0000256" key="4">
    <source>
        <dbReference type="ARBA" id="ARBA00022729"/>
    </source>
</evidence>
<proteinExistence type="inferred from homology"/>
<keyword evidence="9" id="KW-0966">Cell projection</keyword>
<feature type="chain" id="PRO_5021041142" description="Flagella basal body P-ring formation protein FlgA" evidence="7">
    <location>
        <begin position="22"/>
        <end position="219"/>
    </location>
</feature>
<dbReference type="CDD" id="cd11614">
    <property type="entry name" value="SAF_CpaB_FlgA_like"/>
    <property type="match status" value="1"/>
</dbReference>
<evidence type="ECO:0000313" key="9">
    <source>
        <dbReference type="EMBL" id="QCI24402.1"/>
    </source>
</evidence>
<protein>
    <recommendedName>
        <fullName evidence="3 7">Flagella basal body P-ring formation protein FlgA</fullName>
    </recommendedName>
</protein>
<comment type="function">
    <text evidence="6 7">Involved in the assembly process of the P-ring formation. It may associate with FlgF on the rod constituting a structure essential for the P-ring assembly or may act as a modulator protein for the P-ring assembly.</text>
</comment>
<evidence type="ECO:0000313" key="10">
    <source>
        <dbReference type="Proteomes" id="UP000298673"/>
    </source>
</evidence>
<dbReference type="Gene3D" id="3.90.1210.10">
    <property type="entry name" value="Antifreeze-like/N-acetylneuraminic acid synthase C-terminal domain"/>
    <property type="match status" value="1"/>
</dbReference>
<evidence type="ECO:0000259" key="8">
    <source>
        <dbReference type="SMART" id="SM00858"/>
    </source>
</evidence>
<keyword evidence="4 7" id="KW-0732">Signal</keyword>
<keyword evidence="9" id="KW-0282">Flagellum</keyword>
<dbReference type="InterPro" id="IPR013974">
    <property type="entry name" value="SAF"/>
</dbReference>
<dbReference type="InterPro" id="IPR039246">
    <property type="entry name" value="Flagellar_FlgA"/>
</dbReference>
<feature type="signal peptide" evidence="7">
    <location>
        <begin position="1"/>
        <end position="21"/>
    </location>
</feature>
<dbReference type="EMBL" id="CP034861">
    <property type="protein sequence ID" value="QCI24402.1"/>
    <property type="molecule type" value="Genomic_DNA"/>
</dbReference>
<dbReference type="InterPro" id="IPR017585">
    <property type="entry name" value="SAF_FlgA"/>
</dbReference>
<feature type="domain" description="SAF" evidence="8">
    <location>
        <begin position="95"/>
        <end position="157"/>
    </location>
</feature>
<comment type="subcellular location">
    <subcellularLocation>
        <location evidence="1 7">Periplasm</location>
    </subcellularLocation>
</comment>
<organism evidence="9 10">
    <name type="scientific">Buchnera aphidicola</name>
    <name type="common">Muscaphis stroyani</name>
    <dbReference type="NCBI Taxonomy" id="1241869"/>
    <lineage>
        <taxon>Bacteria</taxon>
        <taxon>Pseudomonadati</taxon>
        <taxon>Pseudomonadota</taxon>
        <taxon>Gammaproteobacteria</taxon>
        <taxon>Enterobacterales</taxon>
        <taxon>Erwiniaceae</taxon>
        <taxon>Buchnera</taxon>
    </lineage>
</organism>
<name>A0A4D6Y4Q2_9GAMM</name>
<dbReference type="GO" id="GO:0042597">
    <property type="term" value="C:periplasmic space"/>
    <property type="evidence" value="ECO:0007669"/>
    <property type="project" value="UniProtKB-SubCell"/>
</dbReference>